<feature type="domain" description="Fido" evidence="8">
    <location>
        <begin position="54"/>
        <end position="202"/>
    </location>
</feature>
<keyword evidence="3" id="KW-0547">Nucleotide-binding</keyword>
<reference evidence="9" key="2">
    <citation type="submission" date="2021-04" db="EMBL/GenBank/DDBJ databases">
        <authorList>
            <person name="Gilroy R."/>
        </authorList>
    </citation>
    <scope>NUCLEOTIDE SEQUENCE</scope>
    <source>
        <strain evidence="9">ChiSxjej3B15-572</strain>
    </source>
</reference>
<name>A0A9D1VGP2_9LACO</name>
<evidence type="ECO:0000256" key="1">
    <source>
        <dbReference type="ARBA" id="ARBA00022679"/>
    </source>
</evidence>
<dbReference type="SUPFAM" id="SSF140931">
    <property type="entry name" value="Fic-like"/>
    <property type="match status" value="1"/>
</dbReference>
<dbReference type="EMBL" id="DXFH01000002">
    <property type="protein sequence ID" value="HIX35020.1"/>
    <property type="molecule type" value="Genomic_DNA"/>
</dbReference>
<organism evidence="9 10">
    <name type="scientific">Candidatus Limosilactobacillus merdigallinarum</name>
    <dbReference type="NCBI Taxonomy" id="2838652"/>
    <lineage>
        <taxon>Bacteria</taxon>
        <taxon>Bacillati</taxon>
        <taxon>Bacillota</taxon>
        <taxon>Bacilli</taxon>
        <taxon>Lactobacillales</taxon>
        <taxon>Lactobacillaceae</taxon>
        <taxon>Limosilactobacillus</taxon>
    </lineage>
</organism>
<dbReference type="PANTHER" id="PTHR39560:SF1">
    <property type="entry name" value="PROTEIN ADENYLYLTRANSFERASE FIC-RELATED"/>
    <property type="match status" value="1"/>
</dbReference>
<evidence type="ECO:0000256" key="7">
    <source>
        <dbReference type="ARBA" id="ARBA00048696"/>
    </source>
</evidence>
<comment type="catalytic activity">
    <reaction evidence="7">
        <text>L-tyrosyl-[protein] + ATP = O-(5'-adenylyl)-L-tyrosyl-[protein] + diphosphate</text>
        <dbReference type="Rhea" id="RHEA:54288"/>
        <dbReference type="Rhea" id="RHEA-COMP:10136"/>
        <dbReference type="Rhea" id="RHEA-COMP:13846"/>
        <dbReference type="ChEBI" id="CHEBI:30616"/>
        <dbReference type="ChEBI" id="CHEBI:33019"/>
        <dbReference type="ChEBI" id="CHEBI:46858"/>
        <dbReference type="ChEBI" id="CHEBI:83624"/>
        <dbReference type="EC" id="2.7.7.108"/>
    </reaction>
</comment>
<dbReference type="GO" id="GO:0070733">
    <property type="term" value="F:AMPylase activity"/>
    <property type="evidence" value="ECO:0007669"/>
    <property type="project" value="UniProtKB-EC"/>
</dbReference>
<comment type="catalytic activity">
    <reaction evidence="6">
        <text>L-threonyl-[protein] + ATP = 3-O-(5'-adenylyl)-L-threonyl-[protein] + diphosphate</text>
        <dbReference type="Rhea" id="RHEA:54292"/>
        <dbReference type="Rhea" id="RHEA-COMP:11060"/>
        <dbReference type="Rhea" id="RHEA-COMP:13847"/>
        <dbReference type="ChEBI" id="CHEBI:30013"/>
        <dbReference type="ChEBI" id="CHEBI:30616"/>
        <dbReference type="ChEBI" id="CHEBI:33019"/>
        <dbReference type="ChEBI" id="CHEBI:138113"/>
        <dbReference type="EC" id="2.7.7.108"/>
    </reaction>
</comment>
<keyword evidence="1" id="KW-0808">Transferase</keyword>
<dbReference type="Proteomes" id="UP000824231">
    <property type="component" value="Unassembled WGS sequence"/>
</dbReference>
<dbReference type="InterPro" id="IPR003812">
    <property type="entry name" value="Fido"/>
</dbReference>
<evidence type="ECO:0000256" key="2">
    <source>
        <dbReference type="ARBA" id="ARBA00022695"/>
    </source>
</evidence>
<dbReference type="InterPro" id="IPR036597">
    <property type="entry name" value="Fido-like_dom_sf"/>
</dbReference>
<evidence type="ECO:0000256" key="4">
    <source>
        <dbReference type="ARBA" id="ARBA00022840"/>
    </source>
</evidence>
<dbReference type="Gene3D" id="1.10.3290.10">
    <property type="entry name" value="Fido-like domain"/>
    <property type="match status" value="1"/>
</dbReference>
<dbReference type="PANTHER" id="PTHR39560">
    <property type="entry name" value="PROTEIN ADENYLYLTRANSFERASE FIC-RELATED"/>
    <property type="match status" value="1"/>
</dbReference>
<evidence type="ECO:0000256" key="5">
    <source>
        <dbReference type="ARBA" id="ARBA00034531"/>
    </source>
</evidence>
<evidence type="ECO:0000256" key="6">
    <source>
        <dbReference type="ARBA" id="ARBA00047939"/>
    </source>
</evidence>
<evidence type="ECO:0000313" key="10">
    <source>
        <dbReference type="Proteomes" id="UP000824231"/>
    </source>
</evidence>
<dbReference type="PROSITE" id="PS51459">
    <property type="entry name" value="FIDO"/>
    <property type="match status" value="1"/>
</dbReference>
<gene>
    <name evidence="9" type="ORF">H9856_01190</name>
</gene>
<dbReference type="GO" id="GO:0051302">
    <property type="term" value="P:regulation of cell division"/>
    <property type="evidence" value="ECO:0007669"/>
    <property type="project" value="TreeGrafter"/>
</dbReference>
<reference evidence="9" key="1">
    <citation type="journal article" date="2021" name="PeerJ">
        <title>Extensive microbial diversity within the chicken gut microbiome revealed by metagenomics and culture.</title>
        <authorList>
            <person name="Gilroy R."/>
            <person name="Ravi A."/>
            <person name="Getino M."/>
            <person name="Pursley I."/>
            <person name="Horton D.L."/>
            <person name="Alikhan N.F."/>
            <person name="Baker D."/>
            <person name="Gharbi K."/>
            <person name="Hall N."/>
            <person name="Watson M."/>
            <person name="Adriaenssens E.M."/>
            <person name="Foster-Nyarko E."/>
            <person name="Jarju S."/>
            <person name="Secka A."/>
            <person name="Antonio M."/>
            <person name="Oren A."/>
            <person name="Chaudhuri R.R."/>
            <person name="La Ragione R."/>
            <person name="Hildebrand F."/>
            <person name="Pallen M.J."/>
        </authorList>
    </citation>
    <scope>NUCLEOTIDE SEQUENCE</scope>
    <source>
        <strain evidence="9">ChiSxjej3B15-572</strain>
    </source>
</reference>
<sequence>MMKNDEVFFKRFCYPNGCLKNKLGIQDEATLQQTEFHQVIYKMLCLFKSDYQIKDLNDLNHIHRLLFGNLYSWAGKVRQDYDLHKQTNGVDFYAQPFATIPIAWRYINDSLLRPALRQPQISNRQYMELLDNLNTLHPYREGNGRATKMFVQLLARQKGQYLHFPRFQWPLIKAMNAANYLEMQAQVHLYETEQELRPADMEKVPPFDDCRRTIGGYPIAHLQDYRDQKDAILFNLYEGWQPTAAELAQVVEVYQQIKY</sequence>
<comment type="caution">
    <text evidence="9">The sequence shown here is derived from an EMBL/GenBank/DDBJ whole genome shotgun (WGS) entry which is preliminary data.</text>
</comment>
<proteinExistence type="predicted"/>
<accession>A0A9D1VGP2</accession>
<protein>
    <recommendedName>
        <fullName evidence="5">protein adenylyltransferase</fullName>
        <ecNumber evidence="5">2.7.7.108</ecNumber>
    </recommendedName>
</protein>
<keyword evidence="4" id="KW-0067">ATP-binding</keyword>
<dbReference type="GO" id="GO:0005524">
    <property type="term" value="F:ATP binding"/>
    <property type="evidence" value="ECO:0007669"/>
    <property type="project" value="UniProtKB-KW"/>
</dbReference>
<dbReference type="EC" id="2.7.7.108" evidence="5"/>
<evidence type="ECO:0000259" key="8">
    <source>
        <dbReference type="PROSITE" id="PS51459"/>
    </source>
</evidence>
<keyword evidence="2" id="KW-0548">Nucleotidyltransferase</keyword>
<dbReference type="Pfam" id="PF02661">
    <property type="entry name" value="Fic"/>
    <property type="match status" value="1"/>
</dbReference>
<dbReference type="AlphaFoldDB" id="A0A9D1VGP2"/>
<evidence type="ECO:0000256" key="3">
    <source>
        <dbReference type="ARBA" id="ARBA00022741"/>
    </source>
</evidence>
<evidence type="ECO:0000313" key="9">
    <source>
        <dbReference type="EMBL" id="HIX35020.1"/>
    </source>
</evidence>